<evidence type="ECO:0000313" key="3">
    <source>
        <dbReference type="EMBL" id="ABV93056.1"/>
    </source>
</evidence>
<dbReference type="Gene3D" id="1.10.150.20">
    <property type="entry name" value="5' to 3' exonuclease, C-terminal subdomain"/>
    <property type="match status" value="1"/>
</dbReference>
<evidence type="ECO:0007829" key="5">
    <source>
        <dbReference type="PDB" id="8YY9"/>
    </source>
</evidence>
<evidence type="ECO:0000256" key="2">
    <source>
        <dbReference type="SAM" id="Phobius"/>
    </source>
</evidence>
<dbReference type="PDB" id="9KM0">
    <property type="method" value="EM"/>
    <property type="resolution" value="2.78 A"/>
    <property type="chains" value="O=1-239"/>
</dbReference>
<dbReference type="EMDB" id="EMD-62419"/>
<feature type="transmembrane region" description="Helical" evidence="2">
    <location>
        <begin position="12"/>
        <end position="34"/>
    </location>
</feature>
<feature type="disulfide bond" evidence="5">
    <location>
        <begin position="10"/>
        <end position="59"/>
    </location>
</feature>
<dbReference type="PDB" id="8YY9">
    <property type="method" value="EM"/>
    <property type="resolution" value="2.70 A"/>
    <property type="chains" value="O=1-239"/>
</dbReference>
<keyword evidence="4" id="KW-1185">Reference proteome</keyword>
<dbReference type="SMR" id="A8LIU2"/>
<protein>
    <submittedName>
        <fullName evidence="3">Uncharacterized protein</fullName>
    </submittedName>
</protein>
<reference evidence="5 6" key="2">
    <citation type="journal article" date="2025" name="Adv. Sci.">
        <title>Cryo-EM Analysis of a Tri-Heme Cytochrome-Associated RC-LH1 Complex from the Marine Photoheterotrophic Bacterium Dinoroseobacter Shibae.</title>
        <authorList>
            <person name="Wang W."/>
            <person name="Liu Y."/>
            <person name="Gu J."/>
            <person name="An S."/>
            <person name="Ma C."/>
            <person name="Gao H."/>
            <person name="Jiao N."/>
            <person name="Shen J.R."/>
            <person name="Beatty J.T."/>
            <person name="Koblizek M."/>
            <person name="Zhang X."/>
            <person name="Zheng Q."/>
            <person name="Chen J.H."/>
        </authorList>
    </citation>
    <scope>STRUCTURE BY ELECTRON MICROSCOPY (2.68 ANGSTROMS)</scope>
    <scope>DISULFIDE BONDS</scope>
</reference>
<dbReference type="EMBL" id="CP000830">
    <property type="protein sequence ID" value="ABV93056.1"/>
    <property type="molecule type" value="Genomic_DNA"/>
</dbReference>
<evidence type="ECO:0000256" key="1">
    <source>
        <dbReference type="SAM" id="MobiDB-lite"/>
    </source>
</evidence>
<name>A8LIU2_DINSH</name>
<dbReference type="KEGG" id="dsh:Dshi_1314"/>
<accession>A8LIU2</accession>
<dbReference type="Proteomes" id="UP000006833">
    <property type="component" value="Chromosome"/>
</dbReference>
<dbReference type="HOGENOM" id="CLU_070816_1_0_5"/>
<dbReference type="EMDB" id="EMD-39671"/>
<proteinExistence type="evidence at protein level"/>
<evidence type="ECO:0007829" key="6">
    <source>
        <dbReference type="PDB" id="8YZ2"/>
    </source>
</evidence>
<dbReference type="eggNOG" id="COG3743">
    <property type="taxonomic scope" value="Bacteria"/>
</dbReference>
<organism evidence="3 4">
    <name type="scientific">Dinoroseobacter shibae (strain DSM 16493 / NCIMB 14021 / DFL 12)</name>
    <dbReference type="NCBI Taxonomy" id="398580"/>
    <lineage>
        <taxon>Bacteria</taxon>
        <taxon>Pseudomonadati</taxon>
        <taxon>Pseudomonadota</taxon>
        <taxon>Alphaproteobacteria</taxon>
        <taxon>Rhodobacterales</taxon>
        <taxon>Roseobacteraceae</taxon>
        <taxon>Dinoroseobacter</taxon>
    </lineage>
</organism>
<dbReference type="STRING" id="398580.Dshi_1314"/>
<dbReference type="EMDB" id="EMD-39683"/>
<feature type="region of interest" description="Disordered" evidence="1">
    <location>
        <begin position="82"/>
        <end position="106"/>
    </location>
</feature>
<keyword evidence="2" id="KW-1133">Transmembrane helix</keyword>
<dbReference type="PDB" id="8YZ2">
    <property type="method" value="EM"/>
    <property type="resolution" value="2.68 A"/>
    <property type="chains" value="O=1-239"/>
</dbReference>
<evidence type="ECO:0000313" key="4">
    <source>
        <dbReference type="Proteomes" id="UP000006833"/>
    </source>
</evidence>
<feature type="transmembrane region" description="Helical" evidence="2">
    <location>
        <begin position="40"/>
        <end position="59"/>
    </location>
</feature>
<keyword evidence="5 6" id="KW-0002">3D-structure</keyword>
<keyword evidence="2" id="KW-0472">Membrane</keyword>
<dbReference type="AlphaFoldDB" id="A8LIU2"/>
<dbReference type="RefSeq" id="WP_012177986.1">
    <property type="nucleotide sequence ID" value="NC_009952.1"/>
</dbReference>
<keyword evidence="2" id="KW-0812">Transmembrane</keyword>
<gene>
    <name evidence="3" type="ordered locus">Dshi_1314</name>
</gene>
<sequence length="239" mass="25177">MATQRKDMTCTITCWGIGVLLGIMTTVGLMVVGWSFLQGAFMGVLAWLIVGGVLAVAVCGETGRPKDNAEQIRAEMAAARERVRGATPGITPKPAPSVPADVRSKVQPSAALAGEAELAGRKGSWSYDSGAGHASGAGHDAGTDAAKPATLTAARDGKADDLKKIKGVGPKLEEMLHSMGFYHFDQVASWSEQELAWVDENLEGFKGRASRDEWVAQAKLLAQGGETEFSKRVDGGDVY</sequence>
<reference evidence="4" key="1">
    <citation type="journal article" date="2010" name="ISME J.">
        <title>The complete genome sequence of the algal symbiont Dinoroseobacter shibae: a hitchhiker's guide to life in the sea.</title>
        <authorList>
            <person name="Wagner-Dobler I."/>
            <person name="Ballhausen B."/>
            <person name="Berger M."/>
            <person name="Brinkhoff T."/>
            <person name="Buchholz I."/>
            <person name="Bunk B."/>
            <person name="Cypionka H."/>
            <person name="Daniel R."/>
            <person name="Drepper T."/>
            <person name="Gerdts G."/>
            <person name="Hahnke S."/>
            <person name="Han C."/>
            <person name="Jahn D."/>
            <person name="Kalhoefer D."/>
            <person name="Kiss H."/>
            <person name="Klenk H.P."/>
            <person name="Kyrpides N."/>
            <person name="Liebl W."/>
            <person name="Liesegang H."/>
            <person name="Meincke L."/>
            <person name="Pati A."/>
            <person name="Petersen J."/>
            <person name="Piekarski T."/>
            <person name="Pommerenke C."/>
            <person name="Pradella S."/>
            <person name="Pukall R."/>
            <person name="Rabus R."/>
            <person name="Stackebrandt E."/>
            <person name="Thole S."/>
            <person name="Thompson L."/>
            <person name="Tielen P."/>
            <person name="Tomasch J."/>
            <person name="von Jan M."/>
            <person name="Wanphrut N."/>
            <person name="Wichels A."/>
            <person name="Zech H."/>
            <person name="Simon M."/>
        </authorList>
    </citation>
    <scope>NUCLEOTIDE SEQUENCE [LARGE SCALE GENOMIC DNA]</scope>
    <source>
        <strain evidence="4">DSM 16493 / NCIMB 14021 / DFL 12</strain>
    </source>
</reference>